<keyword evidence="1" id="KW-0472">Membrane</keyword>
<keyword evidence="1" id="KW-0812">Transmembrane</keyword>
<gene>
    <name evidence="2" type="ORF">FRX94_12980</name>
</gene>
<proteinExistence type="predicted"/>
<evidence type="ECO:0000313" key="3">
    <source>
        <dbReference type="Proteomes" id="UP000320791"/>
    </source>
</evidence>
<reference evidence="2 3" key="1">
    <citation type="submission" date="2019-08" db="EMBL/GenBank/DDBJ databases">
        <authorList>
            <person name="Lei W."/>
        </authorList>
    </citation>
    <scope>NUCLEOTIDE SEQUENCE [LARGE SCALE GENOMIC DNA]</scope>
    <source>
        <strain evidence="2 3">CCUG 58627</strain>
    </source>
</reference>
<organism evidence="2 3">
    <name type="scientific">Corynebacterium canis</name>
    <dbReference type="NCBI Taxonomy" id="679663"/>
    <lineage>
        <taxon>Bacteria</taxon>
        <taxon>Bacillati</taxon>
        <taxon>Actinomycetota</taxon>
        <taxon>Actinomycetes</taxon>
        <taxon>Mycobacteriales</taxon>
        <taxon>Corynebacteriaceae</taxon>
        <taxon>Corynebacterium</taxon>
    </lineage>
</organism>
<comment type="caution">
    <text evidence="2">The sequence shown here is derived from an EMBL/GenBank/DDBJ whole genome shotgun (WGS) entry which is preliminary data.</text>
</comment>
<accession>A0A5C5TUK3</accession>
<evidence type="ECO:0000313" key="2">
    <source>
        <dbReference type="EMBL" id="TWT16942.1"/>
    </source>
</evidence>
<dbReference type="Proteomes" id="UP000320791">
    <property type="component" value="Unassembled WGS sequence"/>
</dbReference>
<dbReference type="RefSeq" id="WP_146325763.1">
    <property type="nucleotide sequence ID" value="NZ_BAABLR010000048.1"/>
</dbReference>
<dbReference type="OrthoDB" id="9849696at2"/>
<keyword evidence="3" id="KW-1185">Reference proteome</keyword>
<feature type="transmembrane region" description="Helical" evidence="1">
    <location>
        <begin position="15"/>
        <end position="34"/>
    </location>
</feature>
<name>A0A5C5TUK3_9CORY</name>
<dbReference type="AlphaFoldDB" id="A0A5C5TUK3"/>
<feature type="transmembrane region" description="Helical" evidence="1">
    <location>
        <begin position="54"/>
        <end position="72"/>
    </location>
</feature>
<evidence type="ECO:0000256" key="1">
    <source>
        <dbReference type="SAM" id="Phobius"/>
    </source>
</evidence>
<keyword evidence="1" id="KW-1133">Transmembrane helix</keyword>
<sequence length="107" mass="11253">MRTHGETTKETRQGIRIFTVLTGMTAAGTLAWHFVKMFVAGGGLGVVATNQDYVLAAALFGVFLGGIYPGFLGRQSLGGTVAMWVCASLPLGTMLGLSVAYIIWLIG</sequence>
<dbReference type="EMBL" id="VOHM01000052">
    <property type="protein sequence ID" value="TWT16942.1"/>
    <property type="molecule type" value="Genomic_DNA"/>
</dbReference>
<protein>
    <submittedName>
        <fullName evidence="2">Uncharacterized protein</fullName>
    </submittedName>
</protein>
<feature type="transmembrane region" description="Helical" evidence="1">
    <location>
        <begin position="84"/>
        <end position="106"/>
    </location>
</feature>